<reference evidence="3" key="2">
    <citation type="submission" date="2015-01" db="EMBL/GenBank/DDBJ databases">
        <title>Evolutionary Origins and Diversification of the Mycorrhizal Mutualists.</title>
        <authorList>
            <consortium name="DOE Joint Genome Institute"/>
            <consortium name="Mycorrhizal Genomics Consortium"/>
            <person name="Kohler A."/>
            <person name="Kuo A."/>
            <person name="Nagy L.G."/>
            <person name="Floudas D."/>
            <person name="Copeland A."/>
            <person name="Barry K.W."/>
            <person name="Cichocki N."/>
            <person name="Veneault-Fourrey C."/>
            <person name="LaButti K."/>
            <person name="Lindquist E.A."/>
            <person name="Lipzen A."/>
            <person name="Lundell T."/>
            <person name="Morin E."/>
            <person name="Murat C."/>
            <person name="Riley R."/>
            <person name="Ohm R."/>
            <person name="Sun H."/>
            <person name="Tunlid A."/>
            <person name="Henrissat B."/>
            <person name="Grigoriev I.V."/>
            <person name="Hibbett D.S."/>
            <person name="Martin F."/>
        </authorList>
    </citation>
    <scope>NUCLEOTIDE SEQUENCE [LARGE SCALE GENOMIC DNA]</scope>
    <source>
        <strain evidence="3">Foug A</strain>
    </source>
</reference>
<feature type="region of interest" description="Disordered" evidence="1">
    <location>
        <begin position="420"/>
        <end position="448"/>
    </location>
</feature>
<reference evidence="2 3" key="1">
    <citation type="submission" date="2014-04" db="EMBL/GenBank/DDBJ databases">
        <authorList>
            <consortium name="DOE Joint Genome Institute"/>
            <person name="Kuo A."/>
            <person name="Kohler A."/>
            <person name="Nagy L.G."/>
            <person name="Floudas D."/>
            <person name="Copeland A."/>
            <person name="Barry K.W."/>
            <person name="Cichocki N."/>
            <person name="Veneault-Fourrey C."/>
            <person name="LaButti K."/>
            <person name="Lindquist E.A."/>
            <person name="Lipzen A."/>
            <person name="Lundell T."/>
            <person name="Morin E."/>
            <person name="Murat C."/>
            <person name="Sun H."/>
            <person name="Tunlid A."/>
            <person name="Henrissat B."/>
            <person name="Grigoriev I.V."/>
            <person name="Hibbett D.S."/>
            <person name="Martin F."/>
            <person name="Nordberg H.P."/>
            <person name="Cantor M.N."/>
            <person name="Hua S.X."/>
        </authorList>
    </citation>
    <scope>NUCLEOTIDE SEQUENCE [LARGE SCALE GENOMIC DNA]</scope>
    <source>
        <strain evidence="2 3">Foug A</strain>
    </source>
</reference>
<gene>
    <name evidence="2" type="ORF">SCLCIDRAFT_29081</name>
</gene>
<feature type="region of interest" description="Disordered" evidence="1">
    <location>
        <begin position="334"/>
        <end position="368"/>
    </location>
</feature>
<feature type="region of interest" description="Disordered" evidence="1">
    <location>
        <begin position="884"/>
        <end position="916"/>
    </location>
</feature>
<dbReference type="InParanoid" id="A0A0C3D8U3"/>
<evidence type="ECO:0000313" key="2">
    <source>
        <dbReference type="EMBL" id="KIM57135.1"/>
    </source>
</evidence>
<organism evidence="2 3">
    <name type="scientific">Scleroderma citrinum Foug A</name>
    <dbReference type="NCBI Taxonomy" id="1036808"/>
    <lineage>
        <taxon>Eukaryota</taxon>
        <taxon>Fungi</taxon>
        <taxon>Dikarya</taxon>
        <taxon>Basidiomycota</taxon>
        <taxon>Agaricomycotina</taxon>
        <taxon>Agaricomycetes</taxon>
        <taxon>Agaricomycetidae</taxon>
        <taxon>Boletales</taxon>
        <taxon>Sclerodermatineae</taxon>
        <taxon>Sclerodermataceae</taxon>
        <taxon>Scleroderma</taxon>
    </lineage>
</organism>
<feature type="compositionally biased region" description="Basic and acidic residues" evidence="1">
    <location>
        <begin position="349"/>
        <end position="360"/>
    </location>
</feature>
<evidence type="ECO:0000256" key="1">
    <source>
        <dbReference type="SAM" id="MobiDB-lite"/>
    </source>
</evidence>
<feature type="compositionally biased region" description="Polar residues" evidence="1">
    <location>
        <begin position="432"/>
        <end position="444"/>
    </location>
</feature>
<feature type="compositionally biased region" description="Basic and acidic residues" evidence="1">
    <location>
        <begin position="139"/>
        <end position="156"/>
    </location>
</feature>
<dbReference type="EMBL" id="KN822105">
    <property type="protein sequence ID" value="KIM57135.1"/>
    <property type="molecule type" value="Genomic_DNA"/>
</dbReference>
<dbReference type="AlphaFoldDB" id="A0A0C3D8U3"/>
<feature type="region of interest" description="Disordered" evidence="1">
    <location>
        <begin position="603"/>
        <end position="637"/>
    </location>
</feature>
<sequence>MVKIPKLAEDGQNWKIYHAKFLEVAATFDCLEVLAGRPYEGEDWDGCNALLCCTFMESVPPSIYFKIRHRTAHENFKYLTKRFRDSEPIPCANELQRAGTATAVEMPENYPMSANTATEQHANAKRDEEDLSTTQDLTRGTEDINDRSVRRQDPRTSLEALAQGNSAKCTESTTVILESALHETQTKLQDLLPLTLRLPIEGEPSKCKQGQAESIMTAGRMNQMVGMAEPQIVDVDEMALLGRKPVERAKEVDKGDGTEHKSKLRLQETELLCKESHQHNKNANANIPSAYRLLLEGEWIVCSSSRLESSRWDTKELIAALSASIVLPALTDCPSESKEAEDTAGVKPEGCKEGMSESKSIDGTGSDAGREIEQMDTLNEPTELLMMTVEPYVKDANVNARICLGATRWRACDVKGPGSQADGLMGQADGSGAQTDSPSASNEAETARISHGEVAHTYLGAGDVKHGGDVMDGIRSQMDVPRGHLDVSSVKTKAIIPAKATEIISIARKKQKPPDLPMDTARMAPDMSNGNGNHTDTFSVCTDAYTVGNATEMPANKMENVRTHRNQLETRNSPETHGIAMPKPIRQWRNIVFGRFESRDKPIAANVKSEKAGDGGGSRNGDDGGDGGMDGTTSSGSIDSMRVEAALLAGESHPSDPQIVLSQTRKGEMTYHGRAQAMQPLQTDSKHCLKIEHMNNKTAQEVEMTHLKCIRTAQPPENASKHCYRDVWRRRCRGRIKIAPINVSQMQEVEETHLEHTNATQPPPNVSKRLHRVYIPQCRHGRIKSRSINAPSFMTQSLKRVASALQEFHDNKEAISVVPSIHQSGAVMQWFADVTEHAHVDEIKVPAHLGNNQNYYSQIARHLDQLDKCSCFDLATYIEQRAMDQANNDNGDSSGSDSDEQHEPDADNIEYSTPTH</sequence>
<feature type="compositionally biased region" description="Low complexity" evidence="1">
    <location>
        <begin position="887"/>
        <end position="896"/>
    </location>
</feature>
<dbReference type="HOGENOM" id="CLU_018595_0_0_1"/>
<proteinExistence type="predicted"/>
<feature type="region of interest" description="Disordered" evidence="1">
    <location>
        <begin position="116"/>
        <end position="165"/>
    </location>
</feature>
<dbReference type="Proteomes" id="UP000053989">
    <property type="component" value="Unassembled WGS sequence"/>
</dbReference>
<name>A0A0C3D8U3_9AGAM</name>
<protein>
    <submittedName>
        <fullName evidence="2">Uncharacterized protein</fullName>
    </submittedName>
</protein>
<evidence type="ECO:0000313" key="3">
    <source>
        <dbReference type="Proteomes" id="UP000053989"/>
    </source>
</evidence>
<feature type="compositionally biased region" description="Basic and acidic residues" evidence="1">
    <location>
        <begin position="603"/>
        <end position="613"/>
    </location>
</feature>
<keyword evidence="3" id="KW-1185">Reference proteome</keyword>
<accession>A0A0C3D8U3</accession>